<evidence type="ECO:0000313" key="2">
    <source>
        <dbReference type="Proteomes" id="UP000321570"/>
    </source>
</evidence>
<proteinExistence type="predicted"/>
<dbReference type="AlphaFoldDB" id="A0A564Z4Q5"/>
<gene>
    <name evidence="1" type="ORF">WMSIL1_LOCUS12500</name>
</gene>
<organism evidence="1 2">
    <name type="scientific">Hymenolepis diminuta</name>
    <name type="common">Rat tapeworm</name>
    <dbReference type="NCBI Taxonomy" id="6216"/>
    <lineage>
        <taxon>Eukaryota</taxon>
        <taxon>Metazoa</taxon>
        <taxon>Spiralia</taxon>
        <taxon>Lophotrochozoa</taxon>
        <taxon>Platyhelminthes</taxon>
        <taxon>Cestoda</taxon>
        <taxon>Eucestoda</taxon>
        <taxon>Cyclophyllidea</taxon>
        <taxon>Hymenolepididae</taxon>
        <taxon>Hymenolepis</taxon>
    </lineage>
</organism>
<feature type="non-terminal residue" evidence="1">
    <location>
        <position position="69"/>
    </location>
</feature>
<evidence type="ECO:0000313" key="1">
    <source>
        <dbReference type="EMBL" id="VUZ54426.1"/>
    </source>
</evidence>
<accession>A0A564Z4Q5</accession>
<name>A0A564Z4Q5_HYMDI</name>
<dbReference type="Proteomes" id="UP000321570">
    <property type="component" value="Unassembled WGS sequence"/>
</dbReference>
<sequence length="69" mass="7754">MKSNLIERIPSHDFHKILNKKMERRTDFEMEATEPAEVVDVVGDDCEEEDWEGLDGAAEGGEFVTAADV</sequence>
<keyword evidence="2" id="KW-1185">Reference proteome</keyword>
<reference evidence="1 2" key="1">
    <citation type="submission" date="2019-07" db="EMBL/GenBank/DDBJ databases">
        <authorList>
            <person name="Jastrzebski P J."/>
            <person name="Paukszto L."/>
            <person name="Jastrzebski P J."/>
        </authorList>
    </citation>
    <scope>NUCLEOTIDE SEQUENCE [LARGE SCALE GENOMIC DNA]</scope>
    <source>
        <strain evidence="1 2">WMS-il1</strain>
    </source>
</reference>
<dbReference type="EMBL" id="CABIJS010000648">
    <property type="protein sequence ID" value="VUZ54426.1"/>
    <property type="molecule type" value="Genomic_DNA"/>
</dbReference>
<protein>
    <submittedName>
        <fullName evidence="1">Uncharacterized protein</fullName>
    </submittedName>
</protein>